<protein>
    <submittedName>
        <fullName evidence="1">Uncharacterized protein</fullName>
    </submittedName>
</protein>
<feature type="non-terminal residue" evidence="1">
    <location>
        <position position="87"/>
    </location>
</feature>
<sequence>MPGPATRPAPPPRVLLLTATGDLAGTGWDDDPDDPQVLALDGTGRRSAGPGGEARLVARAARLARRLRVPPRPLWRWLRAGGPTGGP</sequence>
<evidence type="ECO:0000313" key="1">
    <source>
        <dbReference type="EMBL" id="NHA68014.1"/>
    </source>
</evidence>
<dbReference type="AlphaFoldDB" id="A0A8T6R2W0"/>
<name>A0A8T6R2W0_9MICO</name>
<evidence type="ECO:0000313" key="2">
    <source>
        <dbReference type="Proteomes" id="UP000287866"/>
    </source>
</evidence>
<organism evidence="1 2">
    <name type="scientific">Phycicoccus flavus</name>
    <dbReference type="NCBI Taxonomy" id="2502783"/>
    <lineage>
        <taxon>Bacteria</taxon>
        <taxon>Bacillati</taxon>
        <taxon>Actinomycetota</taxon>
        <taxon>Actinomycetes</taxon>
        <taxon>Micrococcales</taxon>
        <taxon>Intrasporangiaceae</taxon>
        <taxon>Phycicoccus</taxon>
    </lineage>
</organism>
<proteinExistence type="predicted"/>
<reference evidence="1" key="1">
    <citation type="submission" date="2020-03" db="EMBL/GenBank/DDBJ databases">
        <title>Phycicoccus flavus sp. nov., a novel endophytic actinobacterium isolated from branch of Kandelia candel.</title>
        <authorList>
            <person name="Tuo L."/>
        </authorList>
    </citation>
    <scope>NUCLEOTIDE SEQUENCE</scope>
    <source>
        <strain evidence="1">CMS6Z-2</strain>
    </source>
</reference>
<accession>A0A8T6R2W0</accession>
<dbReference type="RefSeq" id="WP_165566442.1">
    <property type="nucleotide sequence ID" value="NZ_SAYU02000020.1"/>
</dbReference>
<keyword evidence="2" id="KW-1185">Reference proteome</keyword>
<dbReference type="Proteomes" id="UP000287866">
    <property type="component" value="Unassembled WGS sequence"/>
</dbReference>
<comment type="caution">
    <text evidence="1">The sequence shown here is derived from an EMBL/GenBank/DDBJ whole genome shotgun (WGS) entry which is preliminary data.</text>
</comment>
<gene>
    <name evidence="1" type="ORF">EPD83_008105</name>
</gene>
<dbReference type="EMBL" id="SAYU02000020">
    <property type="protein sequence ID" value="NHA68014.1"/>
    <property type="molecule type" value="Genomic_DNA"/>
</dbReference>